<dbReference type="GO" id="GO:0045820">
    <property type="term" value="P:negative regulation of glycolytic process"/>
    <property type="evidence" value="ECO:0007669"/>
    <property type="project" value="TreeGrafter"/>
</dbReference>
<name>A0A168QB52_ABSGL</name>
<sequence>MLSITFVRHGNTDANQQRILQGQTDTVLNERGHRQAALVGERFANQPFDKMYCSDLVRCKQTAQAIQDNNHQDTPITYLSSLRERGFGALSGQPLKHLFSESYRQNINADDHVKAHGGETEQEFATRVIDGYVAVVKEAVEAKYRHILIVTHGGPLRSLCLWWTTRLSPAYDYNGDVDRLQRGHHGNTGVTKVRLDQGDPMQGVVELFSCLDHLKSLGSIDEKDMPPSV</sequence>
<dbReference type="SMART" id="SM00855">
    <property type="entry name" value="PGAM"/>
    <property type="match status" value="1"/>
</dbReference>
<accession>A0A168QB52</accession>
<dbReference type="CDD" id="cd07067">
    <property type="entry name" value="HP_PGM_like"/>
    <property type="match status" value="1"/>
</dbReference>
<evidence type="ECO:0000313" key="4">
    <source>
        <dbReference type="EMBL" id="SAM04148.1"/>
    </source>
</evidence>
<feature type="binding site" evidence="3">
    <location>
        <begin position="8"/>
        <end position="15"/>
    </location>
    <ligand>
        <name>substrate</name>
    </ligand>
</feature>
<evidence type="ECO:0000256" key="1">
    <source>
        <dbReference type="ARBA" id="ARBA00022801"/>
    </source>
</evidence>
<evidence type="ECO:0000256" key="2">
    <source>
        <dbReference type="PIRSR" id="PIRSR613078-1"/>
    </source>
</evidence>
<organism evidence="4">
    <name type="scientific">Absidia glauca</name>
    <name type="common">Pin mould</name>
    <dbReference type="NCBI Taxonomy" id="4829"/>
    <lineage>
        <taxon>Eukaryota</taxon>
        <taxon>Fungi</taxon>
        <taxon>Fungi incertae sedis</taxon>
        <taxon>Mucoromycota</taxon>
        <taxon>Mucoromycotina</taxon>
        <taxon>Mucoromycetes</taxon>
        <taxon>Mucorales</taxon>
        <taxon>Cunninghamellaceae</taxon>
        <taxon>Absidia</taxon>
    </lineage>
</organism>
<feature type="active site" description="Proton donor/acceptor" evidence="2">
    <location>
        <position position="84"/>
    </location>
</feature>
<dbReference type="GO" id="GO:0043456">
    <property type="term" value="P:regulation of pentose-phosphate shunt"/>
    <property type="evidence" value="ECO:0007669"/>
    <property type="project" value="TreeGrafter"/>
</dbReference>
<dbReference type="InParanoid" id="A0A168QB52"/>
<dbReference type="PANTHER" id="PTHR46517:SF1">
    <property type="entry name" value="FRUCTOSE-2,6-BISPHOSPHATASE TIGAR"/>
    <property type="match status" value="1"/>
</dbReference>
<feature type="binding site" evidence="3">
    <location>
        <position position="58"/>
    </location>
    <ligand>
        <name>substrate</name>
    </ligand>
</feature>
<protein>
    <recommendedName>
        <fullName evidence="6">Phosphoglycerate mutase-like protein</fullName>
    </recommendedName>
</protein>
<keyword evidence="5" id="KW-1185">Reference proteome</keyword>
<proteinExistence type="predicted"/>
<dbReference type="STRING" id="4829.A0A168QB52"/>
<feature type="active site" description="Tele-phosphohistidine intermediate" evidence="2">
    <location>
        <position position="9"/>
    </location>
</feature>
<dbReference type="PANTHER" id="PTHR46517">
    <property type="entry name" value="FRUCTOSE-2,6-BISPHOSPHATASE TIGAR"/>
    <property type="match status" value="1"/>
</dbReference>
<keyword evidence="1" id="KW-0378">Hydrolase</keyword>
<evidence type="ECO:0000256" key="3">
    <source>
        <dbReference type="PIRSR" id="PIRSR613078-2"/>
    </source>
</evidence>
<dbReference type="FunCoup" id="A0A168QB52">
    <property type="interactions" value="420"/>
</dbReference>
<reference evidence="4" key="1">
    <citation type="submission" date="2016-04" db="EMBL/GenBank/DDBJ databases">
        <authorList>
            <person name="Evans L.H."/>
            <person name="Alamgir A."/>
            <person name="Owens N."/>
            <person name="Weber N.D."/>
            <person name="Virtaneva K."/>
            <person name="Barbian K."/>
            <person name="Babar A."/>
            <person name="Rosenke K."/>
        </authorList>
    </citation>
    <scope>NUCLEOTIDE SEQUENCE [LARGE SCALE GENOMIC DNA]</scope>
    <source>
        <strain evidence="4">CBS 101.48</strain>
    </source>
</reference>
<dbReference type="EMBL" id="LT554349">
    <property type="protein sequence ID" value="SAM04148.1"/>
    <property type="molecule type" value="Genomic_DNA"/>
</dbReference>
<dbReference type="SUPFAM" id="SSF53254">
    <property type="entry name" value="Phosphoglycerate mutase-like"/>
    <property type="match status" value="1"/>
</dbReference>
<dbReference type="InterPro" id="IPR029033">
    <property type="entry name" value="His_PPase_superfam"/>
</dbReference>
<dbReference type="InterPro" id="IPR051695">
    <property type="entry name" value="Phosphoglycerate_Mutase"/>
</dbReference>
<dbReference type="Proteomes" id="UP000078561">
    <property type="component" value="Unassembled WGS sequence"/>
</dbReference>
<dbReference type="OrthoDB" id="354304at2759"/>
<dbReference type="OMA" id="DANNERW"/>
<dbReference type="Pfam" id="PF00300">
    <property type="entry name" value="His_Phos_1"/>
    <property type="match status" value="1"/>
</dbReference>
<dbReference type="InterPro" id="IPR013078">
    <property type="entry name" value="His_Pase_superF_clade-1"/>
</dbReference>
<evidence type="ECO:0008006" key="6">
    <source>
        <dbReference type="Google" id="ProtNLM"/>
    </source>
</evidence>
<dbReference type="GO" id="GO:0005829">
    <property type="term" value="C:cytosol"/>
    <property type="evidence" value="ECO:0007669"/>
    <property type="project" value="TreeGrafter"/>
</dbReference>
<evidence type="ECO:0000313" key="5">
    <source>
        <dbReference type="Proteomes" id="UP000078561"/>
    </source>
</evidence>
<gene>
    <name evidence="4" type="primary">ABSGL_10008.1 scaffold 11783</name>
</gene>
<dbReference type="GO" id="GO:0004331">
    <property type="term" value="F:fructose-2,6-bisphosphate 2-phosphatase activity"/>
    <property type="evidence" value="ECO:0007669"/>
    <property type="project" value="TreeGrafter"/>
</dbReference>
<dbReference type="Gene3D" id="3.40.50.1240">
    <property type="entry name" value="Phosphoglycerate mutase-like"/>
    <property type="match status" value="1"/>
</dbReference>
<dbReference type="AlphaFoldDB" id="A0A168QB52"/>